<dbReference type="STRING" id="450378.GCA_001661675_03073"/>
<keyword evidence="3" id="KW-1185">Reference proteome</keyword>
<sequence length="135" mass="14556">MLRPASSGPSVVVCSTCRLSPDRREDDEGRRGGALLAGAMRDLQRAEPRYADIAVEEMPCLFSCSRHCAVHIRAAGKIGYVLGDFTPDDASARAVLDYAVHHGASEHGQVRYADWPDGVKGHFIVRIPPEGSVVA</sequence>
<evidence type="ECO:0000313" key="1">
    <source>
        <dbReference type="EMBL" id="ARU17733.1"/>
    </source>
</evidence>
<evidence type="ECO:0000313" key="4">
    <source>
        <dbReference type="Proteomes" id="UP000515297"/>
    </source>
</evidence>
<accession>A0A1Z1FG78</accession>
<dbReference type="InterPro" id="IPR012863">
    <property type="entry name" value="DUF1636"/>
</dbReference>
<dbReference type="OrthoDB" id="7432804at2"/>
<geneLocation type="plasmid" evidence="3">
    <name>pcme4a9i</name>
</geneLocation>
<dbReference type="RefSeq" id="WP_066849832.1">
    <property type="nucleotide sequence ID" value="NZ_CP019603.1"/>
</dbReference>
<gene>
    <name evidence="1" type="ORF">A9D14_15290</name>
    <name evidence="2" type="ORF">H4O24_19535</name>
</gene>
<geneLocation type="plasmid" evidence="1">
    <name>pCME4A9I</name>
</geneLocation>
<dbReference type="AlphaFoldDB" id="A0A1Z1FG78"/>
<geneLocation type="plasmid" evidence="2 4">
    <name>plas1</name>
</geneLocation>
<dbReference type="EMBL" id="CP060053">
    <property type="protein sequence ID" value="QNE07199.1"/>
    <property type="molecule type" value="Genomic_DNA"/>
</dbReference>
<reference evidence="2 4" key="2">
    <citation type="submission" date="2020-08" db="EMBL/GenBank/DDBJ databases">
        <authorList>
            <person name="Liu G."/>
            <person name="Sun C."/>
        </authorList>
    </citation>
    <scope>NUCLEOTIDE SEQUENCE [LARGE SCALE GENOMIC DNA]</scope>
    <source>
        <strain evidence="2 4">OT19</strain>
        <plasmid evidence="2 4">plas1</plasmid>
    </source>
</reference>
<dbReference type="KEGG" id="cman:A9D14_15290"/>
<proteinExistence type="predicted"/>
<organism evidence="1 3">
    <name type="scientific">Croceicoccus marinus</name>
    <dbReference type="NCBI Taxonomy" id="450378"/>
    <lineage>
        <taxon>Bacteria</taxon>
        <taxon>Pseudomonadati</taxon>
        <taxon>Pseudomonadota</taxon>
        <taxon>Alphaproteobacteria</taxon>
        <taxon>Sphingomonadales</taxon>
        <taxon>Erythrobacteraceae</taxon>
        <taxon>Croceicoccus</taxon>
    </lineage>
</organism>
<evidence type="ECO:0000313" key="3">
    <source>
        <dbReference type="Proteomes" id="UP000195807"/>
    </source>
</evidence>
<dbReference type="Pfam" id="PF07845">
    <property type="entry name" value="DUF1636"/>
    <property type="match status" value="1"/>
</dbReference>
<dbReference type="Proteomes" id="UP000515297">
    <property type="component" value="Plasmid plas1"/>
</dbReference>
<dbReference type="Proteomes" id="UP000195807">
    <property type="component" value="Plasmid pCME4A9I"/>
</dbReference>
<dbReference type="EMBL" id="CP019603">
    <property type="protein sequence ID" value="ARU17733.1"/>
    <property type="molecule type" value="Genomic_DNA"/>
</dbReference>
<evidence type="ECO:0000313" key="2">
    <source>
        <dbReference type="EMBL" id="QNE07199.1"/>
    </source>
</evidence>
<reference evidence="1 3" key="1">
    <citation type="submission" date="2017-01" db="EMBL/GenBank/DDBJ databases">
        <title>Complete genome sequence of esterase-producing bacterium Croceicoccus marinus E4A9.</title>
        <authorList>
            <person name="Wu Y.-H."/>
            <person name="Cheng H."/>
            <person name="Xu L."/>
            <person name="Huo Y.-Y."/>
            <person name="Wang C.-S."/>
            <person name="Xu X.-W."/>
        </authorList>
    </citation>
    <scope>NUCLEOTIDE SEQUENCE [LARGE SCALE GENOMIC DNA]</scope>
    <source>
        <strain evidence="1 3">E4A9</strain>
        <plasmid evidence="1">pCME4A9I</plasmid>
        <plasmid evidence="3">Plasmid pcme4a9i</plasmid>
    </source>
</reference>
<keyword evidence="1" id="KW-0614">Plasmid</keyword>
<name>A0A1Z1FG78_9SPHN</name>
<protein>
    <submittedName>
        <fullName evidence="2">DUF1636 domain-containing protein</fullName>
    </submittedName>
    <submittedName>
        <fullName evidence="1">Metal-binding protein</fullName>
    </submittedName>
</protein>